<keyword evidence="2" id="KW-0813">Transport</keyword>
<comment type="subcellular location">
    <subcellularLocation>
        <location evidence="1">Cell envelope</location>
    </subcellularLocation>
</comment>
<dbReference type="AlphaFoldDB" id="A0A7W8Y9G2"/>
<evidence type="ECO:0000256" key="4">
    <source>
        <dbReference type="ARBA" id="ARBA00022729"/>
    </source>
</evidence>
<dbReference type="Gene3D" id="3.40.50.1980">
    <property type="entry name" value="Nitrogenase molybdenum iron protein domain"/>
    <property type="match status" value="1"/>
</dbReference>
<dbReference type="SUPFAM" id="SSF53807">
    <property type="entry name" value="Helical backbone' metal receptor"/>
    <property type="match status" value="1"/>
</dbReference>
<evidence type="ECO:0000256" key="2">
    <source>
        <dbReference type="ARBA" id="ARBA00022448"/>
    </source>
</evidence>
<dbReference type="GO" id="GO:0030001">
    <property type="term" value="P:metal ion transport"/>
    <property type="evidence" value="ECO:0007669"/>
    <property type="project" value="InterPro"/>
</dbReference>
<dbReference type="InterPro" id="IPR050492">
    <property type="entry name" value="Bact_metal-bind_prot9"/>
</dbReference>
<dbReference type="InterPro" id="IPR006127">
    <property type="entry name" value="ZnuA-like"/>
</dbReference>
<keyword evidence="7" id="KW-1185">Reference proteome</keyword>
<sequence length="325" mass="34317">MISQHTSASRLKRRTLMTLAVPAMLTLAACGQQGGTAGASSSGSSNSGISVVASTNVYGDIAQQIGGDKVQVSSIITRESQDPHSYEASAQDRLAVSKAKLVVANGGGYDDYMDQLAGNGSASVIHAVDFSKEDTTHDHSGEAHAEHEHGAEGNEHVWYDLHAMEALAEGIKDELIKVDASNEATYVANAKKLVESLKPLADRAHALASANAGKKFAMTEPVPQYLLSETGFEDATPAGFSSAIEAGNDVPPLVVLDMEKALEAKSFSFLAFNPQTATPQTDSIKATAEKNGVPVLNFLELLPEGKDFQQWMSENISSIEGLNAK</sequence>
<feature type="chain" id="PRO_5038888275" evidence="5">
    <location>
        <begin position="29"/>
        <end position="325"/>
    </location>
</feature>
<gene>
    <name evidence="6" type="ORF">BKA12_000484</name>
</gene>
<evidence type="ECO:0000256" key="1">
    <source>
        <dbReference type="ARBA" id="ARBA00004196"/>
    </source>
</evidence>
<evidence type="ECO:0000256" key="5">
    <source>
        <dbReference type="SAM" id="SignalP"/>
    </source>
</evidence>
<evidence type="ECO:0000256" key="3">
    <source>
        <dbReference type="ARBA" id="ARBA00022723"/>
    </source>
</evidence>
<proteinExistence type="predicted"/>
<reference evidence="6 7" key="1">
    <citation type="submission" date="2020-08" db="EMBL/GenBank/DDBJ databases">
        <title>Sequencing the genomes of 1000 actinobacteria strains.</title>
        <authorList>
            <person name="Klenk H.-P."/>
        </authorList>
    </citation>
    <scope>NUCLEOTIDE SEQUENCE [LARGE SCALE GENOMIC DNA]</scope>
    <source>
        <strain evidence="6 7">DSM 23694</strain>
    </source>
</reference>
<comment type="caution">
    <text evidence="6">The sequence shown here is derived from an EMBL/GenBank/DDBJ whole genome shotgun (WGS) entry which is preliminary data.</text>
</comment>
<name>A0A7W8Y9G2_9MICC</name>
<dbReference type="RefSeq" id="WP_338087400.1">
    <property type="nucleotide sequence ID" value="NZ_JACHBL010000001.1"/>
</dbReference>
<keyword evidence="4 5" id="KW-0732">Signal</keyword>
<protein>
    <submittedName>
        <fullName evidence="6">Zinc/manganese transport system substrate-binding protein</fullName>
    </submittedName>
</protein>
<dbReference type="Pfam" id="PF01297">
    <property type="entry name" value="ZnuA"/>
    <property type="match status" value="1"/>
</dbReference>
<dbReference type="PANTHER" id="PTHR42953:SF1">
    <property type="entry name" value="METAL-BINDING PROTEIN HI_0362-RELATED"/>
    <property type="match status" value="1"/>
</dbReference>
<dbReference type="GO" id="GO:0030313">
    <property type="term" value="C:cell envelope"/>
    <property type="evidence" value="ECO:0007669"/>
    <property type="project" value="UniProtKB-SubCell"/>
</dbReference>
<evidence type="ECO:0000313" key="7">
    <source>
        <dbReference type="Proteomes" id="UP000523863"/>
    </source>
</evidence>
<dbReference type="GO" id="GO:0046872">
    <property type="term" value="F:metal ion binding"/>
    <property type="evidence" value="ECO:0007669"/>
    <property type="project" value="UniProtKB-KW"/>
</dbReference>
<organism evidence="6 7">
    <name type="scientific">Neomicrococcus lactis</name>
    <dbReference type="NCBI Taxonomy" id="732241"/>
    <lineage>
        <taxon>Bacteria</taxon>
        <taxon>Bacillati</taxon>
        <taxon>Actinomycetota</taxon>
        <taxon>Actinomycetes</taxon>
        <taxon>Micrococcales</taxon>
        <taxon>Micrococcaceae</taxon>
        <taxon>Neomicrococcus</taxon>
    </lineage>
</organism>
<dbReference type="EMBL" id="JACHBL010000001">
    <property type="protein sequence ID" value="MBB5597404.1"/>
    <property type="molecule type" value="Genomic_DNA"/>
</dbReference>
<evidence type="ECO:0000313" key="6">
    <source>
        <dbReference type="EMBL" id="MBB5597404.1"/>
    </source>
</evidence>
<accession>A0A7W8Y9G2</accession>
<keyword evidence="3" id="KW-0479">Metal-binding</keyword>
<feature type="signal peptide" evidence="5">
    <location>
        <begin position="1"/>
        <end position="28"/>
    </location>
</feature>
<dbReference type="Proteomes" id="UP000523863">
    <property type="component" value="Unassembled WGS sequence"/>
</dbReference>
<dbReference type="PANTHER" id="PTHR42953">
    <property type="entry name" value="HIGH-AFFINITY ZINC UPTAKE SYSTEM PROTEIN ZNUA-RELATED"/>
    <property type="match status" value="1"/>
</dbReference>